<feature type="domain" description="Glycosyltransferase 61 catalytic" evidence="12">
    <location>
        <begin position="306"/>
        <end position="408"/>
    </location>
</feature>
<dbReference type="PANTHER" id="PTHR20961">
    <property type="entry name" value="GLYCOSYLTRANSFERASE"/>
    <property type="match status" value="1"/>
</dbReference>
<evidence type="ECO:0000256" key="3">
    <source>
        <dbReference type="ARBA" id="ARBA00022679"/>
    </source>
</evidence>
<keyword evidence="3" id="KW-0808">Transferase</keyword>
<dbReference type="EC" id="2.4.1.255" evidence="1"/>
<evidence type="ECO:0000256" key="5">
    <source>
        <dbReference type="ARBA" id="ARBA00022824"/>
    </source>
</evidence>
<accession>A0A4Z1EQ71</accession>
<feature type="transmembrane region" description="Helical" evidence="11">
    <location>
        <begin position="586"/>
        <end position="607"/>
    </location>
</feature>
<evidence type="ECO:0000313" key="14">
    <source>
        <dbReference type="Proteomes" id="UP000297777"/>
    </source>
</evidence>
<dbReference type="InterPro" id="IPR007657">
    <property type="entry name" value="Glycosyltransferase_61"/>
</dbReference>
<evidence type="ECO:0000256" key="6">
    <source>
        <dbReference type="ARBA" id="ARBA00023180"/>
    </source>
</evidence>
<dbReference type="PANTHER" id="PTHR20961:SF148">
    <property type="entry name" value="EGF DOMAIN-SPECIFIC O-LINKED N-ACETYLGLUCOSAMINE TRANSFERASE"/>
    <property type="match status" value="1"/>
</dbReference>
<protein>
    <recommendedName>
        <fullName evidence="7">EGF domain-specific O-linked N-acetylglucosamine transferase</fullName>
        <ecNumber evidence="1">2.4.1.255</ecNumber>
    </recommendedName>
    <alternativeName>
        <fullName evidence="8">Extracellular O-linked N-acetylglucosamine transferase</fullName>
    </alternativeName>
</protein>
<keyword evidence="4" id="KW-0732">Signal</keyword>
<sequence>MIASLPLQRFRTIALVSVALLLLFVIFFFYHPSREAPIRYALPEWPSQNEIQAQPVPPNSKINAPTEYNIQPYHSSFCAERYGRPYLENTRDTATAYCKPGSSTNLTCFHTTKWPGSGRDTLCLGQSARWEPTQKKFNLGCEIRTLDGEEKAKGYPDFNNFRSYWYGTGTKVIFDDYVSVSRKFNSNSTTKKYTILVKREGEGNLWHCLMEIWSTFMTMDLLKMAIDPKTNAPFYTSEDIENTQIVILDEHKDGPYIDLWTATAQRPIIRVNELLETTEFENIIIPLPGASNPIWQGDWQIHDCGLSELLRSFSDRVLDFYNVDPWKPHDGDIVLTFINRRRRRLVDQDSYLEELVSRYPHVKIQNIDFESLSFSEQVKVVRETDVLVGVHGAGLTHGMFLPERSVMVEILPEELNHKGFRNLAGLRSHTYLSVHASKVPAPSRRQKREWHWEDLLLDRDRFLDLIDVAVKSVYNTGSRNYDILTHVVERWFELTSKDLTGIYQSFIGAALNFSVADYQTYVDSSSFKGICPTNEKMNLTGIENPVTAMMDDLLVAYASAQLMIANDIKTMNATVTYAAVRLGQPVYVYSVFLVNLAIVLIVVLEAFRTRGWTHLTTFDYNDLSSLATASSRGGYHLANAVTAVARKVEDANTDFILRQTSTGFSSGLAAVETEEKFHGWI</sequence>
<evidence type="ECO:0000313" key="13">
    <source>
        <dbReference type="EMBL" id="TGO12523.1"/>
    </source>
</evidence>
<keyword evidence="5" id="KW-0256">Endoplasmic reticulum</keyword>
<comment type="catalytic activity">
    <reaction evidence="9">
        <text>L-seryl-[protein] + UDP-N-acetyl-alpha-D-glucosamine = 3-O-(N-acetyl-beta-D-glucosaminyl)-L-seryl-[protein] + UDP + H(+)</text>
        <dbReference type="Rhea" id="RHEA:48904"/>
        <dbReference type="Rhea" id="RHEA-COMP:9863"/>
        <dbReference type="Rhea" id="RHEA-COMP:12251"/>
        <dbReference type="ChEBI" id="CHEBI:15378"/>
        <dbReference type="ChEBI" id="CHEBI:29999"/>
        <dbReference type="ChEBI" id="CHEBI:57705"/>
        <dbReference type="ChEBI" id="CHEBI:58223"/>
        <dbReference type="ChEBI" id="CHEBI:90838"/>
        <dbReference type="EC" id="2.4.1.255"/>
    </reaction>
</comment>
<keyword evidence="6" id="KW-0325">Glycoprotein</keyword>
<feature type="transmembrane region" description="Helical" evidence="11">
    <location>
        <begin position="12"/>
        <end position="30"/>
    </location>
</feature>
<comment type="catalytic activity">
    <reaction evidence="10">
        <text>L-threonyl-[protein] + UDP-N-acetyl-alpha-D-glucosamine = 3-O-(N-acetyl-beta-D-glucosaminyl)-L-threonyl-[protein] + UDP + H(+)</text>
        <dbReference type="Rhea" id="RHEA:48908"/>
        <dbReference type="Rhea" id="RHEA-COMP:11060"/>
        <dbReference type="Rhea" id="RHEA-COMP:12252"/>
        <dbReference type="ChEBI" id="CHEBI:15378"/>
        <dbReference type="ChEBI" id="CHEBI:30013"/>
        <dbReference type="ChEBI" id="CHEBI:57705"/>
        <dbReference type="ChEBI" id="CHEBI:58223"/>
        <dbReference type="ChEBI" id="CHEBI:90840"/>
        <dbReference type="EC" id="2.4.1.255"/>
    </reaction>
</comment>
<reference evidence="13 14" key="1">
    <citation type="submission" date="2017-12" db="EMBL/GenBank/DDBJ databases">
        <title>Comparative genomics of Botrytis spp.</title>
        <authorList>
            <person name="Valero-Jimenez C.A."/>
            <person name="Tapia P."/>
            <person name="Veloso J."/>
            <person name="Silva-Moreno E."/>
            <person name="Staats M."/>
            <person name="Valdes J.H."/>
            <person name="Van Kan J.A.L."/>
        </authorList>
    </citation>
    <scope>NUCLEOTIDE SEQUENCE [LARGE SCALE GENOMIC DNA]</scope>
    <source>
        <strain evidence="13 14">Bt9001</strain>
    </source>
</reference>
<evidence type="ECO:0000256" key="2">
    <source>
        <dbReference type="ARBA" id="ARBA00022676"/>
    </source>
</evidence>
<dbReference type="Proteomes" id="UP000297777">
    <property type="component" value="Unassembled WGS sequence"/>
</dbReference>
<keyword evidence="2" id="KW-0328">Glycosyltransferase</keyword>
<keyword evidence="11" id="KW-1133">Transmembrane helix</keyword>
<proteinExistence type="predicted"/>
<evidence type="ECO:0000256" key="10">
    <source>
        <dbReference type="ARBA" id="ARBA00049432"/>
    </source>
</evidence>
<dbReference type="OrthoDB" id="529273at2759"/>
<dbReference type="EMBL" id="PQXH01000087">
    <property type="protein sequence ID" value="TGO12523.1"/>
    <property type="molecule type" value="Genomic_DNA"/>
</dbReference>
<evidence type="ECO:0000256" key="4">
    <source>
        <dbReference type="ARBA" id="ARBA00022729"/>
    </source>
</evidence>
<name>A0A4Z1EQ71_9HELO</name>
<dbReference type="Pfam" id="PF04577">
    <property type="entry name" value="Glyco_transf_61"/>
    <property type="match status" value="1"/>
</dbReference>
<evidence type="ECO:0000256" key="8">
    <source>
        <dbReference type="ARBA" id="ARBA00042574"/>
    </source>
</evidence>
<organism evidence="13 14">
    <name type="scientific">Botrytis tulipae</name>
    <dbReference type="NCBI Taxonomy" id="87230"/>
    <lineage>
        <taxon>Eukaryota</taxon>
        <taxon>Fungi</taxon>
        <taxon>Dikarya</taxon>
        <taxon>Ascomycota</taxon>
        <taxon>Pezizomycotina</taxon>
        <taxon>Leotiomycetes</taxon>
        <taxon>Helotiales</taxon>
        <taxon>Sclerotiniaceae</taxon>
        <taxon>Botrytis</taxon>
    </lineage>
</organism>
<keyword evidence="11" id="KW-0472">Membrane</keyword>
<dbReference type="GO" id="GO:0005788">
    <property type="term" value="C:endoplasmic reticulum lumen"/>
    <property type="evidence" value="ECO:0007669"/>
    <property type="project" value="TreeGrafter"/>
</dbReference>
<evidence type="ECO:0000256" key="9">
    <source>
        <dbReference type="ARBA" id="ARBA00048317"/>
    </source>
</evidence>
<evidence type="ECO:0000256" key="7">
    <source>
        <dbReference type="ARBA" id="ARBA00040944"/>
    </source>
</evidence>
<evidence type="ECO:0000256" key="11">
    <source>
        <dbReference type="SAM" id="Phobius"/>
    </source>
</evidence>
<dbReference type="AlphaFoldDB" id="A0A4Z1EQ71"/>
<evidence type="ECO:0000259" key="12">
    <source>
        <dbReference type="Pfam" id="PF04577"/>
    </source>
</evidence>
<evidence type="ECO:0000256" key="1">
    <source>
        <dbReference type="ARBA" id="ARBA00011970"/>
    </source>
</evidence>
<keyword evidence="11" id="KW-0812">Transmembrane</keyword>
<dbReference type="InterPro" id="IPR049625">
    <property type="entry name" value="Glyco_transf_61_cat"/>
</dbReference>
<comment type="caution">
    <text evidence="13">The sequence shown here is derived from an EMBL/GenBank/DDBJ whole genome shotgun (WGS) entry which is preliminary data.</text>
</comment>
<keyword evidence="14" id="KW-1185">Reference proteome</keyword>
<gene>
    <name evidence="13" type="ORF">BTUL_0087g00360</name>
</gene>
<dbReference type="GO" id="GO:0097363">
    <property type="term" value="F:protein O-acetylglucosaminyltransferase activity"/>
    <property type="evidence" value="ECO:0007669"/>
    <property type="project" value="UniProtKB-EC"/>
</dbReference>